<dbReference type="Gene3D" id="1.10.287.1490">
    <property type="match status" value="1"/>
</dbReference>
<feature type="coiled-coil region" evidence="1">
    <location>
        <begin position="164"/>
        <end position="300"/>
    </location>
</feature>
<accession>A0ABD3H1J1</accession>
<dbReference type="Proteomes" id="UP001633002">
    <property type="component" value="Unassembled WGS sequence"/>
</dbReference>
<feature type="region of interest" description="Disordered" evidence="2">
    <location>
        <begin position="27"/>
        <end position="64"/>
    </location>
</feature>
<protein>
    <submittedName>
        <fullName evidence="4">Uncharacterized protein</fullName>
    </submittedName>
</protein>
<name>A0ABD3H1J1_9MARC</name>
<organism evidence="4 5">
    <name type="scientific">Riccia sorocarpa</name>
    <dbReference type="NCBI Taxonomy" id="122646"/>
    <lineage>
        <taxon>Eukaryota</taxon>
        <taxon>Viridiplantae</taxon>
        <taxon>Streptophyta</taxon>
        <taxon>Embryophyta</taxon>
        <taxon>Marchantiophyta</taxon>
        <taxon>Marchantiopsida</taxon>
        <taxon>Marchantiidae</taxon>
        <taxon>Marchantiales</taxon>
        <taxon>Ricciaceae</taxon>
        <taxon>Riccia</taxon>
    </lineage>
</organism>
<feature type="coiled-coil region" evidence="1">
    <location>
        <begin position="106"/>
        <end position="140"/>
    </location>
</feature>
<evidence type="ECO:0000256" key="1">
    <source>
        <dbReference type="SAM" id="Coils"/>
    </source>
</evidence>
<reference evidence="4 5" key="1">
    <citation type="submission" date="2024-09" db="EMBL/GenBank/DDBJ databases">
        <title>Chromosome-scale assembly of Riccia sorocarpa.</title>
        <authorList>
            <person name="Paukszto L."/>
        </authorList>
    </citation>
    <scope>NUCLEOTIDE SEQUENCE [LARGE SCALE GENOMIC DNA]</scope>
    <source>
        <strain evidence="4">LP-2024</strain>
        <tissue evidence="4">Aerial parts of the thallus</tissue>
    </source>
</reference>
<dbReference type="EMBL" id="JBJQOH010000006">
    <property type="protein sequence ID" value="KAL3683979.1"/>
    <property type="molecule type" value="Genomic_DNA"/>
</dbReference>
<sequence length="309" mass="33954">MYLSLFSRLSLISFAWQVIPDDEANAEPQRNVRTRTTSRRKSIVTADPGPSIADASPTDEDSSGGCDILDPVIHDFGQKMGPVLADIISKRMQVSLGPRLVDVNVSQELKSKLAVLTTKLAESERSRTGLHARVEALKAELIQSSEKAATEAAASAGLLIQKELQHVKQEASRAKTTISKLETDLKVARKDVATRTEGEDKLKVHLKSLTGQMEALKAESAEKLAKLQQDHTVLQQQLQTEKAAVGKFKVALQTEVQKISNLEQQIVSLKEDIESHKFSAERAERAQSGLRTELAQVKTELRMLQISGN</sequence>
<keyword evidence="1" id="KW-0175">Coiled coil</keyword>
<feature type="chain" id="PRO_5044842768" evidence="3">
    <location>
        <begin position="27"/>
        <end position="309"/>
    </location>
</feature>
<proteinExistence type="predicted"/>
<evidence type="ECO:0000313" key="4">
    <source>
        <dbReference type="EMBL" id="KAL3683979.1"/>
    </source>
</evidence>
<comment type="caution">
    <text evidence="4">The sequence shown here is derived from an EMBL/GenBank/DDBJ whole genome shotgun (WGS) entry which is preliminary data.</text>
</comment>
<evidence type="ECO:0000256" key="2">
    <source>
        <dbReference type="SAM" id="MobiDB-lite"/>
    </source>
</evidence>
<evidence type="ECO:0000313" key="5">
    <source>
        <dbReference type="Proteomes" id="UP001633002"/>
    </source>
</evidence>
<feature type="compositionally biased region" description="Basic residues" evidence="2">
    <location>
        <begin position="32"/>
        <end position="42"/>
    </location>
</feature>
<keyword evidence="3" id="KW-0732">Signal</keyword>
<evidence type="ECO:0000256" key="3">
    <source>
        <dbReference type="SAM" id="SignalP"/>
    </source>
</evidence>
<keyword evidence="5" id="KW-1185">Reference proteome</keyword>
<dbReference type="AlphaFoldDB" id="A0ABD3H1J1"/>
<gene>
    <name evidence="4" type="ORF">R1sor_002001</name>
</gene>
<feature type="signal peptide" evidence="3">
    <location>
        <begin position="1"/>
        <end position="26"/>
    </location>
</feature>